<dbReference type="AlphaFoldDB" id="A0A6J5EYG8"/>
<dbReference type="RefSeq" id="WP_175114913.1">
    <property type="nucleotide sequence ID" value="NZ_CADIKF010000071.1"/>
</dbReference>
<keyword evidence="2" id="KW-1185">Reference proteome</keyword>
<protein>
    <submittedName>
        <fullName evidence="1">Uncharacterized protein</fullName>
    </submittedName>
</protein>
<organism evidence="1 2">
    <name type="scientific">Paraburkholderia solisilvae</name>
    <dbReference type="NCBI Taxonomy" id="624376"/>
    <lineage>
        <taxon>Bacteria</taxon>
        <taxon>Pseudomonadati</taxon>
        <taxon>Pseudomonadota</taxon>
        <taxon>Betaproteobacteria</taxon>
        <taxon>Burkholderiales</taxon>
        <taxon>Burkholderiaceae</taxon>
        <taxon>Paraburkholderia</taxon>
    </lineage>
</organism>
<evidence type="ECO:0000313" key="2">
    <source>
        <dbReference type="Proteomes" id="UP000494329"/>
    </source>
</evidence>
<accession>A0A6J5EYG8</accession>
<name>A0A6J5EYG8_9BURK</name>
<dbReference type="Proteomes" id="UP000494329">
    <property type="component" value="Unassembled WGS sequence"/>
</dbReference>
<reference evidence="1 2" key="1">
    <citation type="submission" date="2020-04" db="EMBL/GenBank/DDBJ databases">
        <authorList>
            <person name="De Canck E."/>
        </authorList>
    </citation>
    <scope>NUCLEOTIDE SEQUENCE [LARGE SCALE GENOMIC DNA]</scope>
    <source>
        <strain evidence="1 2">LMG 29739</strain>
    </source>
</reference>
<proteinExistence type="predicted"/>
<dbReference type="EMBL" id="CADIKF010000071">
    <property type="protein sequence ID" value="CAB3770441.1"/>
    <property type="molecule type" value="Genomic_DNA"/>
</dbReference>
<sequence length="312" mass="35095">MITNIPTPADYYTSGKELLNFAWDTTANLLIDFDQADYYGYDETEISDAYWAAAKRTLTTALTIVQQAVELIIKGRIVEVSPYLLISDSPSRWPSPYEGGAIDFELFRTIDAQDLIRVHDTFSDTAFDANFVEKFHNLRAVRNVVTHSAGKNVSVRVAEVIDSALYMHKALFPGESWFKIRREFLRRAPSSQLGAEEFATNTTCWEASIVVKLLPPAKVEAYLGIDKKQRLYLCPECLYDANTDGGFEHKLAVLRPKGPDSINLYCPVCDQTHSVVRKDCTKADCPGNVIGEEYDQCLTCSSWQDEEDEGES</sequence>
<gene>
    <name evidence="1" type="ORF">LMG29739_05782</name>
</gene>
<evidence type="ECO:0000313" key="1">
    <source>
        <dbReference type="EMBL" id="CAB3770441.1"/>
    </source>
</evidence>